<organism evidence="2">
    <name type="scientific">candidate division WOR-3 bacterium</name>
    <dbReference type="NCBI Taxonomy" id="2052148"/>
    <lineage>
        <taxon>Bacteria</taxon>
        <taxon>Bacteria division WOR-3</taxon>
    </lineage>
</organism>
<dbReference type="InterPro" id="IPR017087">
    <property type="entry name" value="UCP037004"/>
</dbReference>
<evidence type="ECO:0000259" key="1">
    <source>
        <dbReference type="Pfam" id="PF08349"/>
    </source>
</evidence>
<dbReference type="Pfam" id="PF08349">
    <property type="entry name" value="DUF1722"/>
    <property type="match status" value="1"/>
</dbReference>
<name>A0A7C3N774_UNCW3</name>
<dbReference type="Pfam" id="PF04463">
    <property type="entry name" value="2-thiour_desulf"/>
    <property type="match status" value="1"/>
</dbReference>
<dbReference type="PANTHER" id="PTHR30087:SF0">
    <property type="entry name" value="INNER MEMBRANE PROTEIN"/>
    <property type="match status" value="1"/>
</dbReference>
<evidence type="ECO:0000313" key="2">
    <source>
        <dbReference type="EMBL" id="HFK24139.1"/>
    </source>
</evidence>
<comment type="caution">
    <text evidence="2">The sequence shown here is derived from an EMBL/GenBank/DDBJ whole genome shotgun (WGS) entry which is preliminary data.</text>
</comment>
<dbReference type="EMBL" id="DSTT01000005">
    <property type="protein sequence ID" value="HFK24139.1"/>
    <property type="molecule type" value="Genomic_DNA"/>
</dbReference>
<dbReference type="AlphaFoldDB" id="A0A7C3N774"/>
<gene>
    <name evidence="2" type="ORF">ENS15_05770</name>
</gene>
<dbReference type="PIRSF" id="PIRSF037004">
    <property type="entry name" value="UCP037004"/>
    <property type="match status" value="1"/>
</dbReference>
<sequence length="307" mass="35977">MESKPKILVSKCLGFDACRWNGVVIEEKFIKKLSDFVEFITVCPEVEIGLGVPRNPIRIVRKDGKNFLIQHKTEKDITSVMENFSKKFLKNIERENVDGVILKDRSPSCGIKDVKIFSDKNIVIQKGSGFFAKDVVNTFTNIPIESEGRLNNIYLKENFLTKIFIISRFRNLKKEMKELVKFHSQNKYLFLSYNQKMLRELGTIVANRKKEDVEKVFKSYGETLLSGLKNNYRKNSYYNTLLHIFGYFKDSLKKEEKNFILKNIEDFKDDKVGLLTTLILLKSYVIRFDIDYLKEQTIFKPFPEELI</sequence>
<proteinExistence type="predicted"/>
<dbReference type="InterPro" id="IPR013560">
    <property type="entry name" value="DUF1722"/>
</dbReference>
<feature type="domain" description="DUF1722" evidence="1">
    <location>
        <begin position="187"/>
        <end position="303"/>
    </location>
</feature>
<dbReference type="PANTHER" id="PTHR30087">
    <property type="entry name" value="INNER MEMBRANE PROTEIN"/>
    <property type="match status" value="1"/>
</dbReference>
<accession>A0A7C3N774</accession>
<reference evidence="2" key="1">
    <citation type="journal article" date="2020" name="mSystems">
        <title>Genome- and Community-Level Interaction Insights into Carbon Utilization and Element Cycling Functions of Hydrothermarchaeota in Hydrothermal Sediment.</title>
        <authorList>
            <person name="Zhou Z."/>
            <person name="Liu Y."/>
            <person name="Xu W."/>
            <person name="Pan J."/>
            <person name="Luo Z.H."/>
            <person name="Li M."/>
        </authorList>
    </citation>
    <scope>NUCLEOTIDE SEQUENCE [LARGE SCALE GENOMIC DNA]</scope>
    <source>
        <strain evidence="2">SpSt-464</strain>
    </source>
</reference>
<protein>
    <submittedName>
        <fullName evidence="2">DUF1722 domain-containing protein</fullName>
    </submittedName>
</protein>
<dbReference type="InterPro" id="IPR007553">
    <property type="entry name" value="2-thiour_desulf"/>
</dbReference>